<dbReference type="RefSeq" id="WP_007463065.1">
    <property type="nucleotide sequence ID" value="NZ_AMZO01000006.1"/>
</dbReference>
<dbReference type="CDD" id="cd01295">
    <property type="entry name" value="AdeC"/>
    <property type="match status" value="1"/>
</dbReference>
<dbReference type="Gene3D" id="3.20.20.140">
    <property type="entry name" value="Metal-dependent hydrolases"/>
    <property type="match status" value="1"/>
</dbReference>
<feature type="domain" description="Amidohydrolase-related" evidence="9">
    <location>
        <begin position="83"/>
        <end position="365"/>
    </location>
</feature>
<name>L8JC78_9GAMM</name>
<dbReference type="EC" id="3.5.4.2" evidence="3 8"/>
<dbReference type="Gene3D" id="2.30.40.10">
    <property type="entry name" value="Urease, subunit C, domain 1"/>
    <property type="match status" value="1"/>
</dbReference>
<dbReference type="NCBIfam" id="TIGR01178">
    <property type="entry name" value="ade"/>
    <property type="match status" value="1"/>
</dbReference>
<comment type="cofactor">
    <cofactor evidence="1 8">
        <name>Mn(2+)</name>
        <dbReference type="ChEBI" id="CHEBI:29035"/>
    </cofactor>
</comment>
<proteinExistence type="inferred from homology"/>
<evidence type="ECO:0000256" key="2">
    <source>
        <dbReference type="ARBA" id="ARBA00006773"/>
    </source>
</evidence>
<evidence type="ECO:0000256" key="1">
    <source>
        <dbReference type="ARBA" id="ARBA00001936"/>
    </source>
</evidence>
<evidence type="ECO:0000256" key="6">
    <source>
        <dbReference type="ARBA" id="ARBA00047720"/>
    </source>
</evidence>
<dbReference type="InterPro" id="IPR032466">
    <property type="entry name" value="Metal_Hydrolase"/>
</dbReference>
<gene>
    <name evidence="8" type="primary">ade</name>
    <name evidence="11" type="ORF">C942_04143</name>
</gene>
<dbReference type="InterPro" id="IPR006680">
    <property type="entry name" value="Amidohydro-rel"/>
</dbReference>
<evidence type="ECO:0000256" key="7">
    <source>
        <dbReference type="ARBA" id="ARBA00069718"/>
    </source>
</evidence>
<dbReference type="NCBIfam" id="NF007457">
    <property type="entry name" value="PRK10027.1"/>
    <property type="match status" value="1"/>
</dbReference>
<dbReference type="Pfam" id="PF13382">
    <property type="entry name" value="Adenine_deam_C"/>
    <property type="match status" value="1"/>
</dbReference>
<organism evidence="11 12">
    <name type="scientific">Photobacterium marinum</name>
    <dbReference type="NCBI Taxonomy" id="1056511"/>
    <lineage>
        <taxon>Bacteria</taxon>
        <taxon>Pseudomonadati</taxon>
        <taxon>Pseudomonadota</taxon>
        <taxon>Gammaproteobacteria</taxon>
        <taxon>Vibrionales</taxon>
        <taxon>Vibrionaceae</taxon>
        <taxon>Photobacterium</taxon>
    </lineage>
</organism>
<comment type="catalytic activity">
    <reaction evidence="6 8">
        <text>adenine + H2O + H(+) = hypoxanthine + NH4(+)</text>
        <dbReference type="Rhea" id="RHEA:23688"/>
        <dbReference type="ChEBI" id="CHEBI:15377"/>
        <dbReference type="ChEBI" id="CHEBI:15378"/>
        <dbReference type="ChEBI" id="CHEBI:16708"/>
        <dbReference type="ChEBI" id="CHEBI:17368"/>
        <dbReference type="ChEBI" id="CHEBI:28938"/>
        <dbReference type="EC" id="3.5.4.2"/>
    </reaction>
</comment>
<protein>
    <recommendedName>
        <fullName evidence="7 8">Adenine deaminase</fullName>
        <shortName evidence="8">Adenase</shortName>
        <shortName evidence="8">Adenine aminase</shortName>
        <ecNumber evidence="3 8">3.5.4.2</ecNumber>
    </recommendedName>
</protein>
<sequence>MMSNLMHKHTQQISREQLLRILAVQRREKPAALKLTNLSVLDLINGETIPGPIVIDQGHIAAVGAEAESLNAERTLDCHGQTAVPGFIDGHMHVETSTMTPFEFERTTLPLGTTSIVCDPHELTNVIGKEAIEWFLRCSEMMTQNMFVQISSCVPAVADLDINGSDFSLEEMRAFVGHPHVLGLAEVMDYPSVINANPAIHDKLSAFSGLNIDGHCPLVSGLDLSAYVTSGIQNCHETTNFEEGKEKLTKGMAVILREGSVAKNLDALAPLITEYSSPQCLLCTDDRNPHEIAKEGHINYMVKRLIQHHNIPPHLAYRVASWSAAHHFGLRRLGLIAPGYKADINLVQDLHQVDIQRVLIGGQFVDELRLDESVTSKLEASAPPLQPTMQHAPLTAEELAVSLQNGDYHVIEIVRNELLTNHLVCHYDGQEFDQPGINKLAVVERYGHQLPPVMGLVKGFELNQGAIATSVGHDSHNIVAIGDDEQSIALAVNHLLDIGGGYCVVRDGKVTADLNLALGGIMSLESSENITSQIVALKAAAKAIGITVDEPFVQMSFLALPVIPSLKITVKGLVDVEQFKVIELQKE</sequence>
<accession>L8JC78</accession>
<evidence type="ECO:0000256" key="3">
    <source>
        <dbReference type="ARBA" id="ARBA00012782"/>
    </source>
</evidence>
<comment type="similarity">
    <text evidence="2 8">Belongs to the metallo-dependent hydrolases superfamily. Adenine deaminase family.</text>
</comment>
<evidence type="ECO:0000259" key="10">
    <source>
        <dbReference type="Pfam" id="PF13382"/>
    </source>
</evidence>
<dbReference type="InterPro" id="IPR026912">
    <property type="entry name" value="Adenine_deam_C"/>
</dbReference>
<keyword evidence="4 8" id="KW-0378">Hydrolase</keyword>
<dbReference type="Pfam" id="PF01979">
    <property type="entry name" value="Amidohydro_1"/>
    <property type="match status" value="1"/>
</dbReference>
<dbReference type="PANTHER" id="PTHR11113">
    <property type="entry name" value="N-ACETYLGLUCOSAMINE-6-PHOSPHATE DEACETYLASE"/>
    <property type="match status" value="1"/>
</dbReference>
<evidence type="ECO:0000313" key="11">
    <source>
        <dbReference type="EMBL" id="ELR66445.1"/>
    </source>
</evidence>
<evidence type="ECO:0000259" key="9">
    <source>
        <dbReference type="Pfam" id="PF01979"/>
    </source>
</evidence>
<dbReference type="EMBL" id="AMZO01000006">
    <property type="protein sequence ID" value="ELR66445.1"/>
    <property type="molecule type" value="Genomic_DNA"/>
</dbReference>
<reference evidence="11 12" key="1">
    <citation type="submission" date="2012-12" db="EMBL/GenBank/DDBJ databases">
        <title>Genome Assembly of Photobacterium sp. AK15.</title>
        <authorList>
            <person name="Khatri I."/>
            <person name="Vaidya B."/>
            <person name="Srinivas T.N.R."/>
            <person name="Subramanian S."/>
            <person name="Pinnaka A."/>
        </authorList>
    </citation>
    <scope>NUCLEOTIDE SEQUENCE [LARGE SCALE GENOMIC DNA]</scope>
    <source>
        <strain evidence="11 12">AK15</strain>
    </source>
</reference>
<keyword evidence="12" id="KW-1185">Reference proteome</keyword>
<dbReference type="GO" id="GO:0006146">
    <property type="term" value="P:adenine catabolic process"/>
    <property type="evidence" value="ECO:0007669"/>
    <property type="project" value="InterPro"/>
</dbReference>
<feature type="domain" description="Adenine deaminase C-terminal" evidence="10">
    <location>
        <begin position="434"/>
        <end position="580"/>
    </location>
</feature>
<dbReference type="SUPFAM" id="SSF51556">
    <property type="entry name" value="Metallo-dependent hydrolases"/>
    <property type="match status" value="1"/>
</dbReference>
<comment type="caution">
    <text evidence="11">The sequence shown here is derived from an EMBL/GenBank/DDBJ whole genome shotgun (WGS) entry which is preliminary data.</text>
</comment>
<dbReference type="PANTHER" id="PTHR11113:SF2">
    <property type="entry name" value="ADENINE DEAMINASE"/>
    <property type="match status" value="1"/>
</dbReference>
<dbReference type="InterPro" id="IPR006679">
    <property type="entry name" value="Adenine_deam"/>
</dbReference>
<evidence type="ECO:0000313" key="12">
    <source>
        <dbReference type="Proteomes" id="UP000011134"/>
    </source>
</evidence>
<dbReference type="InterPro" id="IPR011059">
    <property type="entry name" value="Metal-dep_hydrolase_composite"/>
</dbReference>
<dbReference type="HAMAP" id="MF_01518">
    <property type="entry name" value="Adenine_deamin"/>
    <property type="match status" value="1"/>
</dbReference>
<dbReference type="Proteomes" id="UP000011134">
    <property type="component" value="Unassembled WGS sequence"/>
</dbReference>
<dbReference type="SUPFAM" id="SSF51338">
    <property type="entry name" value="Composite domain of metallo-dependent hydrolases"/>
    <property type="match status" value="1"/>
</dbReference>
<evidence type="ECO:0000256" key="8">
    <source>
        <dbReference type="HAMAP-Rule" id="MF_01518"/>
    </source>
</evidence>
<evidence type="ECO:0000256" key="4">
    <source>
        <dbReference type="ARBA" id="ARBA00022801"/>
    </source>
</evidence>
<keyword evidence="5 8" id="KW-0464">Manganese</keyword>
<dbReference type="AlphaFoldDB" id="L8JC78"/>
<dbReference type="GO" id="GO:0000034">
    <property type="term" value="F:adenine deaminase activity"/>
    <property type="evidence" value="ECO:0007669"/>
    <property type="project" value="UniProtKB-UniRule"/>
</dbReference>
<dbReference type="PATRIC" id="fig|1056511.3.peg.973"/>
<evidence type="ECO:0000256" key="5">
    <source>
        <dbReference type="ARBA" id="ARBA00023211"/>
    </source>
</evidence>
<dbReference type="FunFam" id="3.20.20.140:FF:000016">
    <property type="entry name" value="Adenine deaminase"/>
    <property type="match status" value="1"/>
</dbReference>